<evidence type="ECO:0000313" key="2">
    <source>
        <dbReference type="Proteomes" id="UP000595278"/>
    </source>
</evidence>
<name>A0A974RW49_9GAMM</name>
<sequence>MSEYLMKIDLSTFAQDTRKANYLMYDLIQQLNRSNVSVELLNLESFNVDEIGVYIIQLLNELPLKNDAVSQADYFVKLDLVKFKDTGNLLNTVLQEVFQRKVRVELVNPIASPDDEFGWMLDYETFTFLQLLPQVN</sequence>
<gene>
    <name evidence="1" type="ORF">JHT90_09865</name>
</gene>
<protein>
    <submittedName>
        <fullName evidence="1">Uncharacterized protein</fullName>
    </submittedName>
</protein>
<keyword evidence="2" id="KW-1185">Reference proteome</keyword>
<dbReference type="EMBL" id="CP067393">
    <property type="protein sequence ID" value="QQP84712.1"/>
    <property type="molecule type" value="Genomic_DNA"/>
</dbReference>
<dbReference type="AlphaFoldDB" id="A0A974RW49"/>
<reference evidence="1 2" key="1">
    <citation type="submission" date="2021-01" db="EMBL/GenBank/DDBJ databases">
        <title>Entomomonas sp. F2A isolated from a house cricket (Acheta domesticus).</title>
        <authorList>
            <person name="Spergser J."/>
            <person name="Busse H.-J."/>
        </authorList>
    </citation>
    <scope>NUCLEOTIDE SEQUENCE [LARGE SCALE GENOMIC DNA]</scope>
    <source>
        <strain evidence="1 2">F2A</strain>
    </source>
</reference>
<organism evidence="1 2">
    <name type="scientific">Entomomonas asaccharolytica</name>
    <dbReference type="NCBI Taxonomy" id="2785331"/>
    <lineage>
        <taxon>Bacteria</taxon>
        <taxon>Pseudomonadati</taxon>
        <taxon>Pseudomonadota</taxon>
        <taxon>Gammaproteobacteria</taxon>
        <taxon>Pseudomonadales</taxon>
        <taxon>Pseudomonadaceae</taxon>
        <taxon>Entomomonas</taxon>
    </lineage>
</organism>
<dbReference type="Proteomes" id="UP000595278">
    <property type="component" value="Chromosome"/>
</dbReference>
<evidence type="ECO:0000313" key="1">
    <source>
        <dbReference type="EMBL" id="QQP84712.1"/>
    </source>
</evidence>
<proteinExistence type="predicted"/>
<accession>A0A974RW49</accession>
<dbReference type="KEGG" id="eaz:JHT90_09865"/>
<dbReference type="RefSeq" id="WP_201090609.1">
    <property type="nucleotide sequence ID" value="NZ_CP067393.1"/>
</dbReference>